<dbReference type="OrthoDB" id="9554194at2"/>
<proteinExistence type="predicted"/>
<organism evidence="1 2">
    <name type="scientific">Chromohalobacter marismortui</name>
    <dbReference type="NCBI Taxonomy" id="42055"/>
    <lineage>
        <taxon>Bacteria</taxon>
        <taxon>Pseudomonadati</taxon>
        <taxon>Pseudomonadota</taxon>
        <taxon>Gammaproteobacteria</taxon>
        <taxon>Oceanospirillales</taxon>
        <taxon>Halomonadaceae</taxon>
        <taxon>Chromohalobacter</taxon>
    </lineage>
</organism>
<dbReference type="EMBL" id="SOBR01000008">
    <property type="protein sequence ID" value="TDU19326.1"/>
    <property type="molecule type" value="Genomic_DNA"/>
</dbReference>
<sequence>MFLVFSDGEQVKFADAEFSYLKELLDSIDVTLARTNAQIIKLDVWDRGTLCDKGEYFIGVGFCAMQQYLFNTLRDVEIDPGLARELGPKSKKGDAVAKLIHSAANYWKHEPEWHYWLSELQARSQKTVDTILHGRDSADHPLSDLLADLCGENEFLLVNCLPYLSEWRLAVWEKVSKNL</sequence>
<reference evidence="1 2" key="1">
    <citation type="submission" date="2019-03" db="EMBL/GenBank/DDBJ databases">
        <title>Genomic Encyclopedia of Type Strains, Phase IV (KMG-IV): sequencing the most valuable type-strain genomes for metagenomic binning, comparative biology and taxonomic classification.</title>
        <authorList>
            <person name="Goeker M."/>
        </authorList>
    </citation>
    <scope>NUCLEOTIDE SEQUENCE [LARGE SCALE GENOMIC DNA]</scope>
    <source>
        <strain evidence="1 2">DSM 6770</strain>
    </source>
</reference>
<gene>
    <name evidence="1" type="ORF">C8E00_108115</name>
</gene>
<dbReference type="AlphaFoldDB" id="A0A4V3F2Y7"/>
<evidence type="ECO:0000313" key="1">
    <source>
        <dbReference type="EMBL" id="TDU19326.1"/>
    </source>
</evidence>
<protein>
    <submittedName>
        <fullName evidence="1">Uncharacterized protein</fullName>
    </submittedName>
</protein>
<name>A0A4V3F2Y7_9GAMM</name>
<dbReference type="Proteomes" id="UP000295380">
    <property type="component" value="Unassembled WGS sequence"/>
</dbReference>
<accession>A0A4V3F2Y7</accession>
<keyword evidence="2" id="KW-1185">Reference proteome</keyword>
<comment type="caution">
    <text evidence="1">The sequence shown here is derived from an EMBL/GenBank/DDBJ whole genome shotgun (WGS) entry which is preliminary data.</text>
</comment>
<evidence type="ECO:0000313" key="2">
    <source>
        <dbReference type="Proteomes" id="UP000295380"/>
    </source>
</evidence>